<gene>
    <name evidence="1" type="ordered locus">SULAZ_1028</name>
</gene>
<dbReference type="PROSITE" id="PS51197">
    <property type="entry name" value="HTH_RRF2_2"/>
    <property type="match status" value="1"/>
</dbReference>
<dbReference type="GO" id="GO:0005829">
    <property type="term" value="C:cytosol"/>
    <property type="evidence" value="ECO:0007669"/>
    <property type="project" value="TreeGrafter"/>
</dbReference>
<reference evidence="1 2" key="1">
    <citation type="journal article" date="2009" name="J. Bacteriol.">
        <title>Complete and draft genome sequences of six members of the Aquificales.</title>
        <authorList>
            <person name="Reysenbach A.L."/>
            <person name="Hamamura N."/>
            <person name="Podar M."/>
            <person name="Griffiths E."/>
            <person name="Ferreira S."/>
            <person name="Hochstein R."/>
            <person name="Heidelberg J."/>
            <person name="Johnson J."/>
            <person name="Mead D."/>
            <person name="Pohorille A."/>
            <person name="Sarmiento M."/>
            <person name="Schweighofer K."/>
            <person name="Seshadri R."/>
            <person name="Voytek M.A."/>
        </authorList>
    </citation>
    <scope>NUCLEOTIDE SEQUENCE [LARGE SCALE GENOMIC DNA]</scope>
    <source>
        <strain evidence="2">Az-Fu1 / DSM 15241 / OCM 825</strain>
    </source>
</reference>
<dbReference type="PANTHER" id="PTHR33221">
    <property type="entry name" value="WINGED HELIX-TURN-HELIX TRANSCRIPTIONAL REGULATOR, RRF2 FAMILY"/>
    <property type="match status" value="1"/>
</dbReference>
<evidence type="ECO:0000313" key="2">
    <source>
        <dbReference type="Proteomes" id="UP000001369"/>
    </source>
</evidence>
<dbReference type="KEGG" id="saf:SULAZ_1028"/>
<dbReference type="InterPro" id="IPR000944">
    <property type="entry name" value="Tscrpt_reg_Rrf2"/>
</dbReference>
<dbReference type="STRING" id="204536.SULAZ_1028"/>
<dbReference type="SUPFAM" id="SSF46785">
    <property type="entry name" value="Winged helix' DNA-binding domain"/>
    <property type="match status" value="1"/>
</dbReference>
<dbReference type="HOGENOM" id="CLU_107144_1_4_0"/>
<name>C1DV64_SULAA</name>
<dbReference type="RefSeq" id="WP_012673587.1">
    <property type="nucleotide sequence ID" value="NC_012438.1"/>
</dbReference>
<dbReference type="PROSITE" id="PS01332">
    <property type="entry name" value="HTH_RRF2_1"/>
    <property type="match status" value="1"/>
</dbReference>
<dbReference type="InterPro" id="IPR036388">
    <property type="entry name" value="WH-like_DNA-bd_sf"/>
</dbReference>
<dbReference type="Proteomes" id="UP000001369">
    <property type="component" value="Chromosome"/>
</dbReference>
<dbReference type="Pfam" id="PF02082">
    <property type="entry name" value="Rrf2"/>
    <property type="match status" value="1"/>
</dbReference>
<proteinExistence type="predicted"/>
<dbReference type="InterPro" id="IPR030489">
    <property type="entry name" value="TR_Rrf2-type_CS"/>
</dbReference>
<dbReference type="AlphaFoldDB" id="C1DV64"/>
<organism evidence="1 2">
    <name type="scientific">Sulfurihydrogenibium azorense (strain DSM 15241 / OCM 825 / Az-Fu1)</name>
    <dbReference type="NCBI Taxonomy" id="204536"/>
    <lineage>
        <taxon>Bacteria</taxon>
        <taxon>Pseudomonadati</taxon>
        <taxon>Aquificota</taxon>
        <taxon>Aquificia</taxon>
        <taxon>Aquificales</taxon>
        <taxon>Hydrogenothermaceae</taxon>
        <taxon>Sulfurihydrogenibium</taxon>
    </lineage>
</organism>
<dbReference type="Gene3D" id="1.10.10.10">
    <property type="entry name" value="Winged helix-like DNA-binding domain superfamily/Winged helix DNA-binding domain"/>
    <property type="match status" value="1"/>
</dbReference>
<evidence type="ECO:0000313" key="1">
    <source>
        <dbReference type="EMBL" id="ACN98262.1"/>
    </source>
</evidence>
<dbReference type="GO" id="GO:0003700">
    <property type="term" value="F:DNA-binding transcription factor activity"/>
    <property type="evidence" value="ECO:0007669"/>
    <property type="project" value="TreeGrafter"/>
</dbReference>
<protein>
    <submittedName>
        <fullName evidence="1">Rrf2 family protein</fullName>
    </submittedName>
</protein>
<dbReference type="OrthoDB" id="9808360at2"/>
<keyword evidence="2" id="KW-1185">Reference proteome</keyword>
<dbReference type="NCBIfam" id="TIGR00738">
    <property type="entry name" value="rrf2_super"/>
    <property type="match status" value="1"/>
</dbReference>
<dbReference type="PANTHER" id="PTHR33221:SF14">
    <property type="entry name" value="HTH-TYPE TRANSCRIPTIONAL REGULATOR AQ_268-RELATED"/>
    <property type="match status" value="1"/>
</dbReference>
<dbReference type="eggNOG" id="COG1959">
    <property type="taxonomic scope" value="Bacteria"/>
</dbReference>
<dbReference type="EMBL" id="CP001229">
    <property type="protein sequence ID" value="ACN98262.1"/>
    <property type="molecule type" value="Genomic_DNA"/>
</dbReference>
<dbReference type="InterPro" id="IPR036390">
    <property type="entry name" value="WH_DNA-bd_sf"/>
</dbReference>
<sequence>MLSESVKDCIRALIYLALNQDKEYISVKEISEALNLPFFFLAKNIQKLVKEGILESYRGPKGGISFKKPINEIKIIDIIVAIDGDNLFKKCVLGFEECSDLNPCAIHHKWVPEREHLKGIFNATLYEIVNDIKQGKIKNIKL</sequence>
<accession>C1DV64</accession>